<proteinExistence type="predicted"/>
<dbReference type="GO" id="GO:0005254">
    <property type="term" value="F:chloride channel activity"/>
    <property type="evidence" value="ECO:0007669"/>
    <property type="project" value="TreeGrafter"/>
</dbReference>
<dbReference type="EMBL" id="QPFP01000006">
    <property type="protein sequence ID" value="TEB35887.1"/>
    <property type="molecule type" value="Genomic_DNA"/>
</dbReference>
<dbReference type="InterPro" id="IPR049452">
    <property type="entry name" value="Anoctamin_TM"/>
</dbReference>
<dbReference type="OrthoDB" id="296386at2759"/>
<dbReference type="Proteomes" id="UP000298030">
    <property type="component" value="Unassembled WGS sequence"/>
</dbReference>
<feature type="domain" description="Anoctamin transmembrane" evidence="7">
    <location>
        <begin position="164"/>
        <end position="699"/>
    </location>
</feature>
<evidence type="ECO:0000256" key="2">
    <source>
        <dbReference type="ARBA" id="ARBA00022692"/>
    </source>
</evidence>
<feature type="transmembrane region" description="Helical" evidence="6">
    <location>
        <begin position="571"/>
        <end position="590"/>
    </location>
</feature>
<dbReference type="InterPro" id="IPR007632">
    <property type="entry name" value="Anoctamin"/>
</dbReference>
<sequence length="773" mass="86486">MFAPDVDLVIAFRVSKSNKGSRTRREEGRKAEKQYQRLIETLTYAGLNAVGRRGESLGHLLVFVTCPDEVLHNLVVRERRSDFLSGLPVTPNLGLEPLSPADRIRLVHAYISSTPADGGLGISNDAAEWDLVESITPMQNRDFNERWVKAWKLKNLASVPLGRIREQFGDAVAYYFAFLSSYTTFLVFPAALGLFAHFFLGPYNSWYSLLVALWSTFFVEWWRVHERILSLRFGTRNSFRVERRRAQYTPGMPWYVREFRILLTLPVIALFGFALTSILTGIFVFEAFITHLYEGPGKQVVGFTPTVLFVLLVPRFLALYNYLAVKLTQWENHSHHSTYAASLTLKTFALGALVSYSGLALSAFVYVPFGEGVMQFVQQRFLSHRLVQSPGVWDVDHSNAIKKLNPARLRDQMFAFTVTNQIVGTFLEVGLPFVLRAVEGFRNKKAGGASTNGALKKNGNGSSDPSSSPEGLKKKVVFEDEQEKGGLEERVYLEKVRKEMALPEYTLFTDYNEMIVQFGYVAAWSTIWPLASVMALVNNIFELKSDAFKITVHHRRPVPVRTDTIGPWLEALSFLTWLSALTNSALVYLFSPSLSESSSLISFLISTPFSFVNTFFNATTITQEGVSTTPGNLSMKASEHLVAAAGAEGDGAPWGADGSSGLTFGATKDLLVKAALVALVASHAYLIVRAVIRHVVEKIWWKGSKEVVEWEREDQVIKERFLKGGKGVIGDAEIVEDVSQNVDRKRAKKGDVTDVFWEHDEGVDEIQRIVKEA</sequence>
<feature type="transmembrane region" description="Helical" evidence="6">
    <location>
        <begin position="301"/>
        <end position="323"/>
    </location>
</feature>
<feature type="compositionally biased region" description="Low complexity" evidence="5">
    <location>
        <begin position="456"/>
        <end position="469"/>
    </location>
</feature>
<dbReference type="InterPro" id="IPR049456">
    <property type="entry name" value="Anoctamin_N_fung"/>
</dbReference>
<dbReference type="GO" id="GO:0032541">
    <property type="term" value="C:cortical endoplasmic reticulum"/>
    <property type="evidence" value="ECO:0007669"/>
    <property type="project" value="TreeGrafter"/>
</dbReference>
<evidence type="ECO:0000256" key="5">
    <source>
        <dbReference type="SAM" id="MobiDB-lite"/>
    </source>
</evidence>
<organism evidence="9 10">
    <name type="scientific">Coprinellus micaceus</name>
    <name type="common">Glistening ink-cap mushroom</name>
    <name type="synonym">Coprinus micaceus</name>
    <dbReference type="NCBI Taxonomy" id="71717"/>
    <lineage>
        <taxon>Eukaryota</taxon>
        <taxon>Fungi</taxon>
        <taxon>Dikarya</taxon>
        <taxon>Basidiomycota</taxon>
        <taxon>Agaricomycotina</taxon>
        <taxon>Agaricomycetes</taxon>
        <taxon>Agaricomycetidae</taxon>
        <taxon>Agaricales</taxon>
        <taxon>Agaricineae</taxon>
        <taxon>Psathyrellaceae</taxon>
        <taxon>Coprinellus</taxon>
    </lineage>
</organism>
<feature type="transmembrane region" description="Helical" evidence="6">
    <location>
        <begin position="172"/>
        <end position="200"/>
    </location>
</feature>
<dbReference type="PANTHER" id="PTHR12308:SF73">
    <property type="entry name" value="ANOCTAMIN"/>
    <property type="match status" value="1"/>
</dbReference>
<keyword evidence="10" id="KW-1185">Reference proteome</keyword>
<evidence type="ECO:0000256" key="4">
    <source>
        <dbReference type="ARBA" id="ARBA00023136"/>
    </source>
</evidence>
<evidence type="ECO:0000256" key="6">
    <source>
        <dbReference type="SAM" id="Phobius"/>
    </source>
</evidence>
<feature type="region of interest" description="Disordered" evidence="5">
    <location>
        <begin position="449"/>
        <end position="475"/>
    </location>
</feature>
<evidence type="ECO:0000259" key="7">
    <source>
        <dbReference type="Pfam" id="PF04547"/>
    </source>
</evidence>
<evidence type="ECO:0000256" key="3">
    <source>
        <dbReference type="ARBA" id="ARBA00022989"/>
    </source>
</evidence>
<feature type="transmembrane region" description="Helical" evidence="6">
    <location>
        <begin position="343"/>
        <end position="367"/>
    </location>
</feature>
<evidence type="ECO:0000313" key="9">
    <source>
        <dbReference type="EMBL" id="TEB35887.1"/>
    </source>
</evidence>
<protein>
    <submittedName>
        <fullName evidence="9">DUF590-domain-containing protein</fullName>
    </submittedName>
</protein>
<evidence type="ECO:0000256" key="1">
    <source>
        <dbReference type="ARBA" id="ARBA00004141"/>
    </source>
</evidence>
<feature type="domain" description="Anoctamin alpha-beta plait" evidence="8">
    <location>
        <begin position="5"/>
        <end position="132"/>
    </location>
</feature>
<evidence type="ECO:0000313" key="10">
    <source>
        <dbReference type="Proteomes" id="UP000298030"/>
    </source>
</evidence>
<feature type="transmembrane region" description="Helical" evidence="6">
    <location>
        <begin position="670"/>
        <end position="692"/>
    </location>
</feature>
<dbReference type="PANTHER" id="PTHR12308">
    <property type="entry name" value="ANOCTAMIN"/>
    <property type="match status" value="1"/>
</dbReference>
<keyword evidence="3 6" id="KW-1133">Transmembrane helix</keyword>
<gene>
    <name evidence="9" type="ORF">FA13DRAFT_1683071</name>
</gene>
<reference evidence="9 10" key="1">
    <citation type="journal article" date="2019" name="Nat. Ecol. Evol.">
        <title>Megaphylogeny resolves global patterns of mushroom evolution.</title>
        <authorList>
            <person name="Varga T."/>
            <person name="Krizsan K."/>
            <person name="Foldi C."/>
            <person name="Dima B."/>
            <person name="Sanchez-Garcia M."/>
            <person name="Sanchez-Ramirez S."/>
            <person name="Szollosi G.J."/>
            <person name="Szarkandi J.G."/>
            <person name="Papp V."/>
            <person name="Albert L."/>
            <person name="Andreopoulos W."/>
            <person name="Angelini C."/>
            <person name="Antonin V."/>
            <person name="Barry K.W."/>
            <person name="Bougher N.L."/>
            <person name="Buchanan P."/>
            <person name="Buyck B."/>
            <person name="Bense V."/>
            <person name="Catcheside P."/>
            <person name="Chovatia M."/>
            <person name="Cooper J."/>
            <person name="Damon W."/>
            <person name="Desjardin D."/>
            <person name="Finy P."/>
            <person name="Geml J."/>
            <person name="Haridas S."/>
            <person name="Hughes K."/>
            <person name="Justo A."/>
            <person name="Karasinski D."/>
            <person name="Kautmanova I."/>
            <person name="Kiss B."/>
            <person name="Kocsube S."/>
            <person name="Kotiranta H."/>
            <person name="LaButti K.M."/>
            <person name="Lechner B.E."/>
            <person name="Liimatainen K."/>
            <person name="Lipzen A."/>
            <person name="Lukacs Z."/>
            <person name="Mihaltcheva S."/>
            <person name="Morgado L.N."/>
            <person name="Niskanen T."/>
            <person name="Noordeloos M.E."/>
            <person name="Ohm R.A."/>
            <person name="Ortiz-Santana B."/>
            <person name="Ovrebo C."/>
            <person name="Racz N."/>
            <person name="Riley R."/>
            <person name="Savchenko A."/>
            <person name="Shiryaev A."/>
            <person name="Soop K."/>
            <person name="Spirin V."/>
            <person name="Szebenyi C."/>
            <person name="Tomsovsky M."/>
            <person name="Tulloss R.E."/>
            <person name="Uehling J."/>
            <person name="Grigoriev I.V."/>
            <person name="Vagvolgyi C."/>
            <person name="Papp T."/>
            <person name="Martin F.M."/>
            <person name="Miettinen O."/>
            <person name="Hibbett D.S."/>
            <person name="Nagy L.G."/>
        </authorList>
    </citation>
    <scope>NUCLEOTIDE SEQUENCE [LARGE SCALE GENOMIC DNA]</scope>
    <source>
        <strain evidence="9 10">FP101781</strain>
    </source>
</reference>
<name>A0A4Y7TNV0_COPMI</name>
<dbReference type="Pfam" id="PF20877">
    <property type="entry name" value="Anoctamin_N"/>
    <property type="match status" value="1"/>
</dbReference>
<evidence type="ECO:0000259" key="8">
    <source>
        <dbReference type="Pfam" id="PF20877"/>
    </source>
</evidence>
<dbReference type="STRING" id="71717.A0A4Y7TNV0"/>
<feature type="transmembrane region" description="Helical" evidence="6">
    <location>
        <begin position="261"/>
        <end position="289"/>
    </location>
</feature>
<feature type="transmembrane region" description="Helical" evidence="6">
    <location>
        <begin position="206"/>
        <end position="224"/>
    </location>
</feature>
<dbReference type="AlphaFoldDB" id="A0A4Y7TNV0"/>
<keyword evidence="4 6" id="KW-0472">Membrane</keyword>
<dbReference type="Pfam" id="PF04547">
    <property type="entry name" value="Anoctamin"/>
    <property type="match status" value="1"/>
</dbReference>
<feature type="transmembrane region" description="Helical" evidence="6">
    <location>
        <begin position="413"/>
        <end position="435"/>
    </location>
</feature>
<keyword evidence="2 6" id="KW-0812">Transmembrane</keyword>
<comment type="caution">
    <text evidence="9">The sequence shown here is derived from an EMBL/GenBank/DDBJ whole genome shotgun (WGS) entry which is preliminary data.</text>
</comment>
<comment type="subcellular location">
    <subcellularLocation>
        <location evidence="1">Membrane</location>
        <topology evidence="1">Multi-pass membrane protein</topology>
    </subcellularLocation>
</comment>
<accession>A0A4Y7TNV0</accession>
<dbReference type="GO" id="GO:0016020">
    <property type="term" value="C:membrane"/>
    <property type="evidence" value="ECO:0007669"/>
    <property type="project" value="UniProtKB-SubCell"/>
</dbReference>